<feature type="chain" id="PRO_5021932221" evidence="1">
    <location>
        <begin position="18"/>
        <end position="251"/>
    </location>
</feature>
<evidence type="ECO:0000256" key="1">
    <source>
        <dbReference type="SAM" id="SignalP"/>
    </source>
</evidence>
<evidence type="ECO:0000313" key="2">
    <source>
        <dbReference type="EMBL" id="VUZ49655.1"/>
    </source>
</evidence>
<keyword evidence="3" id="KW-1185">Reference proteome</keyword>
<dbReference type="EMBL" id="CABIJS010000333">
    <property type="protein sequence ID" value="VUZ49655.1"/>
    <property type="molecule type" value="Genomic_DNA"/>
</dbReference>
<dbReference type="AlphaFoldDB" id="A0A564YR13"/>
<evidence type="ECO:0000313" key="3">
    <source>
        <dbReference type="Proteomes" id="UP000321570"/>
    </source>
</evidence>
<feature type="signal peptide" evidence="1">
    <location>
        <begin position="1"/>
        <end position="17"/>
    </location>
</feature>
<proteinExistence type="predicted"/>
<accession>A0A564YR13</accession>
<organism evidence="2 3">
    <name type="scientific">Hymenolepis diminuta</name>
    <name type="common">Rat tapeworm</name>
    <dbReference type="NCBI Taxonomy" id="6216"/>
    <lineage>
        <taxon>Eukaryota</taxon>
        <taxon>Metazoa</taxon>
        <taxon>Spiralia</taxon>
        <taxon>Lophotrochozoa</taxon>
        <taxon>Platyhelminthes</taxon>
        <taxon>Cestoda</taxon>
        <taxon>Eucestoda</taxon>
        <taxon>Cyclophyllidea</taxon>
        <taxon>Hymenolepididae</taxon>
        <taxon>Hymenolepis</taxon>
    </lineage>
</organism>
<gene>
    <name evidence="2" type="ORF">WMSIL1_LOCUS8649</name>
</gene>
<reference evidence="2 3" key="1">
    <citation type="submission" date="2019-07" db="EMBL/GenBank/DDBJ databases">
        <authorList>
            <person name="Jastrzebski P J."/>
            <person name="Paukszto L."/>
            <person name="Jastrzebski P J."/>
        </authorList>
    </citation>
    <scope>NUCLEOTIDE SEQUENCE [LARGE SCALE GENOMIC DNA]</scope>
    <source>
        <strain evidence="2 3">WMS-il1</strain>
    </source>
</reference>
<sequence>MMAMTIVLWCFFALIDAFTLLQDPQTTDWTTTDNGSSETKQFTETLKSTAEIDEDLAILITTTSKTTQKSGEILVEDIKTDENYLPVNGTSDYLAELLSNFNASEFSLEDSETSFVTKSTVSILTGKGEANKEFDPETKAYEASAVTDELASTISVAMEGNEVDLNNSRLSVITETSETVTVTEKTSTNPEAVAEDMEKRFKTLFDRLLEFTRKYYFENGNQIPDLIRNRLRDILKFYDEDLSNEEDFLNK</sequence>
<keyword evidence="1" id="KW-0732">Signal</keyword>
<protein>
    <submittedName>
        <fullName evidence="2">Uncharacterized protein</fullName>
    </submittedName>
</protein>
<dbReference type="Proteomes" id="UP000321570">
    <property type="component" value="Unassembled WGS sequence"/>
</dbReference>
<name>A0A564YR13_HYMDI</name>